<reference evidence="3" key="1">
    <citation type="submission" date="2016-05" db="EMBL/GenBank/DDBJ databases">
        <title>Comparative genomics of biotechnologically important yeasts.</title>
        <authorList>
            <consortium name="DOE Joint Genome Institute"/>
            <person name="Riley R."/>
            <person name="Haridas S."/>
            <person name="Wolfe K.H."/>
            <person name="Lopes M.R."/>
            <person name="Hittinger C.T."/>
            <person name="Goker M."/>
            <person name="Salamov A."/>
            <person name="Wisecaver J."/>
            <person name="Long T.M."/>
            <person name="Aerts A.L."/>
            <person name="Barry K."/>
            <person name="Choi C."/>
            <person name="Clum A."/>
            <person name="Coughlan A.Y."/>
            <person name="Deshpande S."/>
            <person name="Douglass A.P."/>
            <person name="Hanson S.J."/>
            <person name="Klenk H.-P."/>
            <person name="Labutti K."/>
            <person name="Lapidus A."/>
            <person name="Lindquist E."/>
            <person name="Lipzen A."/>
            <person name="Meier-Kolthoff J.P."/>
            <person name="Ohm R.A."/>
            <person name="Otillar R.P."/>
            <person name="Pangilinan J."/>
            <person name="Peng Y."/>
            <person name="Rokas A."/>
            <person name="Rosa C.A."/>
            <person name="Scheuner C."/>
            <person name="Sibirny A.A."/>
            <person name="Slot J.C."/>
            <person name="Stielow J.B."/>
            <person name="Sun H."/>
            <person name="Kurtzman C.P."/>
            <person name="Blackwell M."/>
            <person name="Grigoriev I.V."/>
            <person name="Jeffries T.W."/>
        </authorList>
    </citation>
    <scope>NUCLEOTIDE SEQUENCE [LARGE SCALE GENOMIC DNA]</scope>
    <source>
        <strain evidence="3">NRRL Y-12698</strain>
    </source>
</reference>
<gene>
    <name evidence="2" type="ORF">BABINDRAFT_164199</name>
</gene>
<feature type="compositionally biased region" description="Polar residues" evidence="1">
    <location>
        <begin position="11"/>
        <end position="24"/>
    </location>
</feature>
<sequence length="135" mass="14483">MSRFGSGHVQDASTSSDWVASPWNQPGMLPDNNDQWREKFTPENCLQSGLSKGALLVSAAVALIPPFSRAANPPSLSLPDVAALRLCTIFFLGNAWSLRATLNARLHGAETAAEAIEGKKAENTDEARAAHRQGR</sequence>
<proteinExistence type="predicted"/>
<organism evidence="2 3">
    <name type="scientific">Babjeviella inositovora NRRL Y-12698</name>
    <dbReference type="NCBI Taxonomy" id="984486"/>
    <lineage>
        <taxon>Eukaryota</taxon>
        <taxon>Fungi</taxon>
        <taxon>Dikarya</taxon>
        <taxon>Ascomycota</taxon>
        <taxon>Saccharomycotina</taxon>
        <taxon>Pichiomycetes</taxon>
        <taxon>Serinales incertae sedis</taxon>
        <taxon>Babjeviella</taxon>
    </lineage>
</organism>
<evidence type="ECO:0000313" key="2">
    <source>
        <dbReference type="EMBL" id="ODQ82399.1"/>
    </source>
</evidence>
<keyword evidence="3" id="KW-1185">Reference proteome</keyword>
<dbReference type="AlphaFoldDB" id="A0A1E3QXJ5"/>
<dbReference type="GeneID" id="30148086"/>
<name>A0A1E3QXJ5_9ASCO</name>
<protein>
    <submittedName>
        <fullName evidence="2">Uncharacterized protein</fullName>
    </submittedName>
</protein>
<accession>A0A1E3QXJ5</accession>
<dbReference type="EMBL" id="KV454426">
    <property type="protein sequence ID" value="ODQ82399.1"/>
    <property type="molecule type" value="Genomic_DNA"/>
</dbReference>
<dbReference type="Proteomes" id="UP000094336">
    <property type="component" value="Unassembled WGS sequence"/>
</dbReference>
<feature type="region of interest" description="Disordered" evidence="1">
    <location>
        <begin position="1"/>
        <end position="40"/>
    </location>
</feature>
<evidence type="ECO:0000313" key="3">
    <source>
        <dbReference type="Proteomes" id="UP000094336"/>
    </source>
</evidence>
<dbReference type="RefSeq" id="XP_018987727.1">
    <property type="nucleotide sequence ID" value="XM_019130233.1"/>
</dbReference>
<evidence type="ECO:0000256" key="1">
    <source>
        <dbReference type="SAM" id="MobiDB-lite"/>
    </source>
</evidence>